<accession>A0A1Y3EGJ1</accession>
<keyword evidence="3" id="KW-0067">ATP-binding</keyword>
<dbReference type="PROSITE" id="PS51185">
    <property type="entry name" value="WHEP_TRS_2"/>
    <property type="match status" value="1"/>
</dbReference>
<dbReference type="GO" id="GO:0005524">
    <property type="term" value="F:ATP binding"/>
    <property type="evidence" value="ECO:0007669"/>
    <property type="project" value="UniProtKB-KW"/>
</dbReference>
<gene>
    <name evidence="7" type="ORF">D917_10150</name>
</gene>
<comment type="caution">
    <text evidence="7">The sequence shown here is derived from an EMBL/GenBank/DDBJ whole genome shotgun (WGS) entry which is preliminary data.</text>
</comment>
<keyword evidence="2" id="KW-0547">Nucleotide-binding</keyword>
<evidence type="ECO:0000256" key="1">
    <source>
        <dbReference type="ARBA" id="ARBA00022598"/>
    </source>
</evidence>
<dbReference type="SUPFAM" id="SSF47060">
    <property type="entry name" value="S15/NS1 RNA-binding domain"/>
    <property type="match status" value="1"/>
</dbReference>
<dbReference type="Pfam" id="PF00458">
    <property type="entry name" value="WHEP-TRS"/>
    <property type="match status" value="1"/>
</dbReference>
<name>A0A1Y3EGJ1_9BILA</name>
<dbReference type="Proteomes" id="UP000243006">
    <property type="component" value="Unassembled WGS sequence"/>
</dbReference>
<reference evidence="7 8" key="1">
    <citation type="submission" date="2015-04" db="EMBL/GenBank/DDBJ databases">
        <title>Draft genome of the roundworm Trichinella nativa.</title>
        <authorList>
            <person name="Mitreva M."/>
        </authorList>
    </citation>
    <scope>NUCLEOTIDE SEQUENCE [LARGE SCALE GENOMIC DNA]</scope>
    <source>
        <strain evidence="7 8">ISS45</strain>
    </source>
</reference>
<dbReference type="EMBL" id="LVZM01016125">
    <property type="protein sequence ID" value="OUC42947.1"/>
    <property type="molecule type" value="Genomic_DNA"/>
</dbReference>
<sequence length="76" mass="8737">MSSAEMLLKIKEVGDEIRRMKSDGLKKKEIESRVEILKQLKSDFEKLTNQKWNPDLVNELLKRTTTATVETVESGT</sequence>
<feature type="domain" description="WHEP-TRS" evidence="6">
    <location>
        <begin position="2"/>
        <end position="58"/>
    </location>
</feature>
<keyword evidence="5" id="KW-0030">Aminoacyl-tRNA synthetase</keyword>
<dbReference type="InterPro" id="IPR009068">
    <property type="entry name" value="uS15_NS1_RNA-bd_sf"/>
</dbReference>
<protein>
    <submittedName>
        <fullName evidence="7">WHEP-TRS domain protein</fullName>
    </submittedName>
</protein>
<dbReference type="GO" id="GO:0004812">
    <property type="term" value="F:aminoacyl-tRNA ligase activity"/>
    <property type="evidence" value="ECO:0007669"/>
    <property type="project" value="UniProtKB-KW"/>
</dbReference>
<evidence type="ECO:0000313" key="8">
    <source>
        <dbReference type="Proteomes" id="UP000243006"/>
    </source>
</evidence>
<proteinExistence type="predicted"/>
<evidence type="ECO:0000256" key="4">
    <source>
        <dbReference type="ARBA" id="ARBA00022917"/>
    </source>
</evidence>
<keyword evidence="1" id="KW-0436">Ligase</keyword>
<evidence type="ECO:0000256" key="2">
    <source>
        <dbReference type="ARBA" id="ARBA00022741"/>
    </source>
</evidence>
<dbReference type="InterPro" id="IPR000738">
    <property type="entry name" value="WHEP-TRS_dom"/>
</dbReference>
<keyword evidence="4" id="KW-0648">Protein biosynthesis</keyword>
<evidence type="ECO:0000313" key="7">
    <source>
        <dbReference type="EMBL" id="OUC42947.1"/>
    </source>
</evidence>
<dbReference type="Gene3D" id="1.10.287.10">
    <property type="entry name" value="S15/NS1, RNA-binding"/>
    <property type="match status" value="1"/>
</dbReference>
<organism evidence="7 8">
    <name type="scientific">Trichinella nativa</name>
    <dbReference type="NCBI Taxonomy" id="6335"/>
    <lineage>
        <taxon>Eukaryota</taxon>
        <taxon>Metazoa</taxon>
        <taxon>Ecdysozoa</taxon>
        <taxon>Nematoda</taxon>
        <taxon>Enoplea</taxon>
        <taxon>Dorylaimia</taxon>
        <taxon>Trichinellida</taxon>
        <taxon>Trichinellidae</taxon>
        <taxon>Trichinella</taxon>
    </lineage>
</organism>
<dbReference type="AlphaFoldDB" id="A0A1Y3EGJ1"/>
<evidence type="ECO:0000256" key="5">
    <source>
        <dbReference type="ARBA" id="ARBA00023146"/>
    </source>
</evidence>
<evidence type="ECO:0000256" key="3">
    <source>
        <dbReference type="ARBA" id="ARBA00022840"/>
    </source>
</evidence>
<dbReference type="GO" id="GO:0006418">
    <property type="term" value="P:tRNA aminoacylation for protein translation"/>
    <property type="evidence" value="ECO:0007669"/>
    <property type="project" value="InterPro"/>
</dbReference>
<evidence type="ECO:0000259" key="6">
    <source>
        <dbReference type="PROSITE" id="PS51185"/>
    </source>
</evidence>
<feature type="non-terminal residue" evidence="7">
    <location>
        <position position="76"/>
    </location>
</feature>